<evidence type="ECO:0000256" key="2">
    <source>
        <dbReference type="SAM" id="MobiDB-lite"/>
    </source>
</evidence>
<accession>A0A2C9V0W0</accession>
<dbReference type="AlphaFoldDB" id="A0A2C9V0W0"/>
<organism evidence="3 4">
    <name type="scientific">Manihot esculenta</name>
    <name type="common">Cassava</name>
    <name type="synonym">Jatropha manihot</name>
    <dbReference type="NCBI Taxonomy" id="3983"/>
    <lineage>
        <taxon>Eukaryota</taxon>
        <taxon>Viridiplantae</taxon>
        <taxon>Streptophyta</taxon>
        <taxon>Embryophyta</taxon>
        <taxon>Tracheophyta</taxon>
        <taxon>Spermatophyta</taxon>
        <taxon>Magnoliopsida</taxon>
        <taxon>eudicotyledons</taxon>
        <taxon>Gunneridae</taxon>
        <taxon>Pentapetalae</taxon>
        <taxon>rosids</taxon>
        <taxon>fabids</taxon>
        <taxon>Malpighiales</taxon>
        <taxon>Euphorbiaceae</taxon>
        <taxon>Crotonoideae</taxon>
        <taxon>Manihoteae</taxon>
        <taxon>Manihot</taxon>
    </lineage>
</organism>
<comment type="caution">
    <text evidence="3">The sequence shown here is derived from an EMBL/GenBank/DDBJ whole genome shotgun (WGS) entry which is preliminary data.</text>
</comment>
<feature type="region of interest" description="Disordered" evidence="2">
    <location>
        <begin position="119"/>
        <end position="141"/>
    </location>
</feature>
<dbReference type="Proteomes" id="UP000091857">
    <property type="component" value="Chromosome 11"/>
</dbReference>
<evidence type="ECO:0000256" key="1">
    <source>
        <dbReference type="SAM" id="Coils"/>
    </source>
</evidence>
<dbReference type="Gramene" id="Manes.11G060900.1.v8.1">
    <property type="protein sequence ID" value="Manes.11G060900.1.v8.1.CDS"/>
    <property type="gene ID" value="Manes.11G060900.v8.1"/>
</dbReference>
<evidence type="ECO:0000313" key="4">
    <source>
        <dbReference type="Proteomes" id="UP000091857"/>
    </source>
</evidence>
<reference evidence="4" key="1">
    <citation type="journal article" date="2016" name="Nat. Biotechnol.">
        <title>Sequencing wild and cultivated cassava and related species reveals extensive interspecific hybridization and genetic diversity.</title>
        <authorList>
            <person name="Bredeson J.V."/>
            <person name="Lyons J.B."/>
            <person name="Prochnik S.E."/>
            <person name="Wu G.A."/>
            <person name="Ha C.M."/>
            <person name="Edsinger-Gonzales E."/>
            <person name="Grimwood J."/>
            <person name="Schmutz J."/>
            <person name="Rabbi I.Y."/>
            <person name="Egesi C."/>
            <person name="Nauluvula P."/>
            <person name="Lebot V."/>
            <person name="Ndunguru J."/>
            <person name="Mkamilo G."/>
            <person name="Bart R.S."/>
            <person name="Setter T.L."/>
            <person name="Gleadow R.M."/>
            <person name="Kulakow P."/>
            <person name="Ferguson M.E."/>
            <person name="Rounsley S."/>
            <person name="Rokhsar D.S."/>
        </authorList>
    </citation>
    <scope>NUCLEOTIDE SEQUENCE [LARGE SCALE GENOMIC DNA]</scope>
    <source>
        <strain evidence="4">cv. AM560-2</strain>
    </source>
</reference>
<name>A0A2C9V0W0_MANES</name>
<feature type="compositionally biased region" description="Polar residues" evidence="2">
    <location>
        <begin position="119"/>
        <end position="138"/>
    </location>
</feature>
<keyword evidence="1" id="KW-0175">Coiled coil</keyword>
<dbReference type="OrthoDB" id="1676631at2759"/>
<gene>
    <name evidence="3" type="ORF">MANES_11G060900v8</name>
</gene>
<keyword evidence="4" id="KW-1185">Reference proteome</keyword>
<feature type="coiled-coil region" evidence="1">
    <location>
        <begin position="143"/>
        <end position="170"/>
    </location>
</feature>
<proteinExistence type="predicted"/>
<sequence>MFSLSFNTAVVSGNMESQHSTRPGNEIFLALQKLKKILHQKAMQFSYVELDADSSQNNPSVVKNLKSNINASRLKAINELRSVEEISEDLTCPHAAIKEEEDRGMHKVINGRKLLTDSRASNSNGVANSSKGKVYSNSREGKQVVQDRDIEQLSKRLKFLEEENKIMKQEFFEQVAEKKKLVNEIYKQFQTVYRCLQLENLINGEETGLETGLPEVGWQDSMPSNFTRDPRANILALEEVPEGTWQQDHAQNE</sequence>
<dbReference type="EMBL" id="CM004397">
    <property type="protein sequence ID" value="OAY36929.1"/>
    <property type="molecule type" value="Genomic_DNA"/>
</dbReference>
<evidence type="ECO:0000313" key="3">
    <source>
        <dbReference type="EMBL" id="OAY36929.1"/>
    </source>
</evidence>
<protein>
    <submittedName>
        <fullName evidence="3">Uncharacterized protein</fullName>
    </submittedName>
</protein>